<dbReference type="Gene3D" id="3.10.10.10">
    <property type="entry name" value="HIV Type 1 Reverse Transcriptase, subunit A, domain 1"/>
    <property type="match status" value="1"/>
</dbReference>
<evidence type="ECO:0000256" key="6">
    <source>
        <dbReference type="PROSITE-ProRule" id="PRU00047"/>
    </source>
</evidence>
<evidence type="ECO:0000259" key="8">
    <source>
        <dbReference type="PROSITE" id="PS50158"/>
    </source>
</evidence>
<dbReference type="GO" id="GO:0004190">
    <property type="term" value="F:aspartic-type endopeptidase activity"/>
    <property type="evidence" value="ECO:0007669"/>
    <property type="project" value="UniProtKB-KW"/>
</dbReference>
<feature type="region of interest" description="Disordered" evidence="7">
    <location>
        <begin position="115"/>
        <end position="143"/>
    </location>
</feature>
<dbReference type="Pfam" id="PF00098">
    <property type="entry name" value="zf-CCHC"/>
    <property type="match status" value="1"/>
</dbReference>
<protein>
    <recommendedName>
        <fullName evidence="8">CCHC-type domain-containing protein</fullName>
    </recommendedName>
</protein>
<dbReference type="CDD" id="cd01647">
    <property type="entry name" value="RT_LTR"/>
    <property type="match status" value="1"/>
</dbReference>
<keyword evidence="2" id="KW-0645">Protease</keyword>
<dbReference type="AlphaFoldDB" id="A0A9Q3J0M8"/>
<dbReference type="InterPro" id="IPR043128">
    <property type="entry name" value="Rev_trsase/Diguanyl_cyclase"/>
</dbReference>
<dbReference type="PROSITE" id="PS50158">
    <property type="entry name" value="ZF_CCHC"/>
    <property type="match status" value="1"/>
</dbReference>
<dbReference type="InterPro" id="IPR050951">
    <property type="entry name" value="Retrovirus_Pol_polyprotein"/>
</dbReference>
<evidence type="ECO:0000256" key="7">
    <source>
        <dbReference type="SAM" id="MobiDB-lite"/>
    </source>
</evidence>
<proteinExistence type="predicted"/>
<feature type="domain" description="CCHC-type" evidence="8">
    <location>
        <begin position="87"/>
        <end position="102"/>
    </location>
</feature>
<keyword evidence="6" id="KW-0862">Zinc</keyword>
<gene>
    <name evidence="9" type="ORF">O181_093006</name>
</gene>
<accession>A0A9Q3J0M8</accession>
<dbReference type="GO" id="GO:0003677">
    <property type="term" value="F:DNA binding"/>
    <property type="evidence" value="ECO:0007669"/>
    <property type="project" value="UniProtKB-KW"/>
</dbReference>
<evidence type="ECO:0000256" key="5">
    <source>
        <dbReference type="ARBA" id="ARBA00023268"/>
    </source>
</evidence>
<comment type="caution">
    <text evidence="9">The sequence shown here is derived from an EMBL/GenBank/DDBJ whole genome shotgun (WGS) entry which is preliminary data.</text>
</comment>
<dbReference type="PANTHER" id="PTHR37984:SF5">
    <property type="entry name" value="PROTEIN NYNRIN-LIKE"/>
    <property type="match status" value="1"/>
</dbReference>
<keyword evidence="3" id="KW-0064">Aspartyl protease</keyword>
<dbReference type="EMBL" id="AVOT02059648">
    <property type="protein sequence ID" value="MBW0553291.1"/>
    <property type="molecule type" value="Genomic_DNA"/>
</dbReference>
<keyword evidence="5" id="KW-0511">Multifunctional enzyme</keyword>
<dbReference type="InterPro" id="IPR000477">
    <property type="entry name" value="RT_dom"/>
</dbReference>
<sequence length="733" mass="84767">MNIQMRNHKLLTQLPGELEHAVKCRCNQNCTLDEISNTLQDIRKRTNIGKFTPYKSSSFKEKQPFRVEFKDIPKERVAEVTKKKISCHNCGSTDHYANNCPKLKKKVYAIDKVPEEEYPTEDSESDSMGDAIREQSDDDQDPRERFLVEYQKETSLEIQYIQLEAGMPQHTANKNLCKHTQDAQKFLVTQTKGMAYIHGTATKVIVCIDNAQRPLIIDSGAHCSIVGREYLDNHFPNWEEQLFLIKAKKFKSASGKMNSIGTIIKEIIIPHRKGNIRLNPDFVVLYNAHIQWFLLGTDYQRMYGIDIYNSKNRHITIGTNKEKKFSLDIYQISSQDPLEEILNEFREGQFSTTLTSKQKLSLLKMLRKKRDTFAIGEEPLGKIKGHDIELYLDVERPYPLILRRTPYPASLETRKEIEKHINELLEMDVIRKIGHNEIVEITTPVLITWNDGKSRLCGHFRALNNYTKADRYPIPRITHALDKLAKAKYITKMDFMEGFHQNGVKPKSMKFLRIICHMGIYEYTRMPFGIKNAPAHFQRMMDTILQEEILEGWMVVYIDDIIICSEKWEDHVQYIDRVLSKCTPINLKISLKKGNFGQQQLLALGNKVSGLSLAIDQNKVSEVLQKPVPKSIKEMKSLLGFASYYRNHIKNFAQINSSLYKLCSKDEVFEITKERRDAYERIKHELTNTPLLILPDFELPFKLYIDAACSQGLGAALHQRQIVNGEPREGVIC</sequence>
<keyword evidence="3" id="KW-0378">Hydrolase</keyword>
<keyword evidence="6" id="KW-0863">Zinc-finger</keyword>
<evidence type="ECO:0000256" key="4">
    <source>
        <dbReference type="ARBA" id="ARBA00023125"/>
    </source>
</evidence>
<dbReference type="InterPro" id="IPR036875">
    <property type="entry name" value="Znf_CCHC_sf"/>
</dbReference>
<evidence type="ECO:0000313" key="10">
    <source>
        <dbReference type="Proteomes" id="UP000765509"/>
    </source>
</evidence>
<feature type="compositionally biased region" description="Acidic residues" evidence="7">
    <location>
        <begin position="116"/>
        <end position="127"/>
    </location>
</feature>
<dbReference type="SMART" id="SM00343">
    <property type="entry name" value="ZnF_C2HC"/>
    <property type="match status" value="1"/>
</dbReference>
<evidence type="ECO:0000313" key="9">
    <source>
        <dbReference type="EMBL" id="MBW0553291.1"/>
    </source>
</evidence>
<evidence type="ECO:0000256" key="3">
    <source>
        <dbReference type="ARBA" id="ARBA00022750"/>
    </source>
</evidence>
<evidence type="ECO:0000256" key="1">
    <source>
        <dbReference type="ARBA" id="ARBA00022664"/>
    </source>
</evidence>
<dbReference type="InterPro" id="IPR041577">
    <property type="entry name" value="RT_RNaseH_2"/>
</dbReference>
<dbReference type="GO" id="GO:0006508">
    <property type="term" value="P:proteolysis"/>
    <property type="evidence" value="ECO:0007669"/>
    <property type="project" value="UniProtKB-KW"/>
</dbReference>
<dbReference type="SUPFAM" id="SSF57756">
    <property type="entry name" value="Retrovirus zinc finger-like domains"/>
    <property type="match status" value="1"/>
</dbReference>
<dbReference type="Gene3D" id="4.10.60.10">
    <property type="entry name" value="Zinc finger, CCHC-type"/>
    <property type="match status" value="1"/>
</dbReference>
<dbReference type="Proteomes" id="UP000765509">
    <property type="component" value="Unassembled WGS sequence"/>
</dbReference>
<dbReference type="InterPro" id="IPR043502">
    <property type="entry name" value="DNA/RNA_pol_sf"/>
</dbReference>
<keyword evidence="6" id="KW-0479">Metal-binding</keyword>
<keyword evidence="4" id="KW-0238">DNA-binding</keyword>
<reference evidence="9" key="1">
    <citation type="submission" date="2021-03" db="EMBL/GenBank/DDBJ databases">
        <title>Draft genome sequence of rust myrtle Austropuccinia psidii MF-1, a brazilian biotype.</title>
        <authorList>
            <person name="Quecine M.C."/>
            <person name="Pachon D.M.R."/>
            <person name="Bonatelli M.L."/>
            <person name="Correr F.H."/>
            <person name="Franceschini L.M."/>
            <person name="Leite T.F."/>
            <person name="Margarido G.R.A."/>
            <person name="Almeida C.A."/>
            <person name="Ferrarezi J.A."/>
            <person name="Labate C.A."/>
        </authorList>
    </citation>
    <scope>NUCLEOTIDE SEQUENCE</scope>
    <source>
        <strain evidence="9">MF-1</strain>
    </source>
</reference>
<organism evidence="9 10">
    <name type="scientific">Austropuccinia psidii MF-1</name>
    <dbReference type="NCBI Taxonomy" id="1389203"/>
    <lineage>
        <taxon>Eukaryota</taxon>
        <taxon>Fungi</taxon>
        <taxon>Dikarya</taxon>
        <taxon>Basidiomycota</taxon>
        <taxon>Pucciniomycotina</taxon>
        <taxon>Pucciniomycetes</taxon>
        <taxon>Pucciniales</taxon>
        <taxon>Sphaerophragmiaceae</taxon>
        <taxon>Austropuccinia</taxon>
    </lineage>
</organism>
<dbReference type="Pfam" id="PF00078">
    <property type="entry name" value="RVT_1"/>
    <property type="match status" value="1"/>
</dbReference>
<dbReference type="InterPro" id="IPR001878">
    <property type="entry name" value="Znf_CCHC"/>
</dbReference>
<dbReference type="Gene3D" id="3.30.70.270">
    <property type="match status" value="2"/>
</dbReference>
<dbReference type="PANTHER" id="PTHR37984">
    <property type="entry name" value="PROTEIN CBG26694"/>
    <property type="match status" value="1"/>
</dbReference>
<name>A0A9Q3J0M8_9BASI</name>
<dbReference type="GO" id="GO:0008270">
    <property type="term" value="F:zinc ion binding"/>
    <property type="evidence" value="ECO:0007669"/>
    <property type="project" value="UniProtKB-KW"/>
</dbReference>
<keyword evidence="1" id="KW-0507">mRNA processing</keyword>
<dbReference type="SUPFAM" id="SSF56672">
    <property type="entry name" value="DNA/RNA polymerases"/>
    <property type="match status" value="1"/>
</dbReference>
<dbReference type="Pfam" id="PF17919">
    <property type="entry name" value="RT_RNaseH_2"/>
    <property type="match status" value="1"/>
</dbReference>
<keyword evidence="10" id="KW-1185">Reference proteome</keyword>
<dbReference type="GO" id="GO:0006397">
    <property type="term" value="P:mRNA processing"/>
    <property type="evidence" value="ECO:0007669"/>
    <property type="project" value="UniProtKB-KW"/>
</dbReference>
<dbReference type="FunFam" id="3.30.70.270:FF:000020">
    <property type="entry name" value="Transposon Tf2-6 polyprotein-like Protein"/>
    <property type="match status" value="1"/>
</dbReference>
<evidence type="ECO:0000256" key="2">
    <source>
        <dbReference type="ARBA" id="ARBA00022670"/>
    </source>
</evidence>